<dbReference type="WBParaSite" id="HPBE_0002198501-mRNA-1">
    <property type="protein sequence ID" value="HPBE_0002198501-mRNA-1"/>
    <property type="gene ID" value="HPBE_0002198501"/>
</dbReference>
<accession>A0A3P8D701</accession>
<protein>
    <submittedName>
        <fullName evidence="5">TPR_REGION domain-containing protein</fullName>
    </submittedName>
</protein>
<proteinExistence type="predicted"/>
<dbReference type="EMBL" id="UZAH01033538">
    <property type="protein sequence ID" value="VDP29528.1"/>
    <property type="molecule type" value="Genomic_DNA"/>
</dbReference>
<dbReference type="InterPro" id="IPR011990">
    <property type="entry name" value="TPR-like_helical_dom_sf"/>
</dbReference>
<keyword evidence="2" id="KW-0802">TPR repeat</keyword>
<evidence type="ECO:0000313" key="5">
    <source>
        <dbReference type="WBParaSite" id="HPBE_0002198501-mRNA-1"/>
    </source>
</evidence>
<dbReference type="Pfam" id="PF12569">
    <property type="entry name" value="NatA_aux_su"/>
    <property type="match status" value="1"/>
</dbReference>
<dbReference type="OrthoDB" id="10263032at2759"/>
<dbReference type="GO" id="GO:0031415">
    <property type="term" value="C:NatA complex"/>
    <property type="evidence" value="ECO:0007669"/>
    <property type="project" value="TreeGrafter"/>
</dbReference>
<dbReference type="PANTHER" id="PTHR22767:SF2">
    <property type="entry name" value="N(ALPHA)-ACETYLTRANSFERASE 15_16, ISOFORM A"/>
    <property type="match status" value="1"/>
</dbReference>
<organism evidence="4 5">
    <name type="scientific">Heligmosomoides polygyrus</name>
    <name type="common">Parasitic roundworm</name>
    <dbReference type="NCBI Taxonomy" id="6339"/>
    <lineage>
        <taxon>Eukaryota</taxon>
        <taxon>Metazoa</taxon>
        <taxon>Ecdysozoa</taxon>
        <taxon>Nematoda</taxon>
        <taxon>Chromadorea</taxon>
        <taxon>Rhabditida</taxon>
        <taxon>Rhabditina</taxon>
        <taxon>Rhabditomorpha</taxon>
        <taxon>Strongyloidea</taxon>
        <taxon>Heligmosomidae</taxon>
        <taxon>Heligmosomoides</taxon>
    </lineage>
</organism>
<dbReference type="InterPro" id="IPR021183">
    <property type="entry name" value="NatA_aux_su"/>
</dbReference>
<dbReference type="SUPFAM" id="SSF48452">
    <property type="entry name" value="TPR-like"/>
    <property type="match status" value="1"/>
</dbReference>
<name>A0A183GHE8_HELPZ</name>
<accession>A0A183GHE8</accession>
<evidence type="ECO:0000313" key="3">
    <source>
        <dbReference type="EMBL" id="VDP29528.1"/>
    </source>
</evidence>
<gene>
    <name evidence="3" type="ORF">HPBE_LOCUS21984</name>
</gene>
<keyword evidence="1" id="KW-0677">Repeat</keyword>
<dbReference type="Gene3D" id="1.25.40.1040">
    <property type="match status" value="1"/>
</dbReference>
<evidence type="ECO:0000256" key="1">
    <source>
        <dbReference type="ARBA" id="ARBA00022737"/>
    </source>
</evidence>
<dbReference type="AlphaFoldDB" id="A0A183GHE8"/>
<sequence>MILRAAGQLEEALAKLEEKSAVTVDKVTYMERKGAVLMELNRMEAAEKVFRQLDDRNPENTAYYDNLELCLGLGKGAPVADRTATYDSIAERHKRAAAPRRRFLYVLEGAELSCRMDDWIIKGLRKGVPSFFKSLDPSHSDPAKVATVEKLLLNYVGKG</sequence>
<dbReference type="PANTHER" id="PTHR22767">
    <property type="entry name" value="N-TERMINAL ACETYLTRANSFERASE-RELATED"/>
    <property type="match status" value="1"/>
</dbReference>
<reference evidence="5" key="2">
    <citation type="submission" date="2019-09" db="UniProtKB">
        <authorList>
            <consortium name="WormBaseParasite"/>
        </authorList>
    </citation>
    <scope>IDENTIFICATION</scope>
</reference>
<keyword evidence="4" id="KW-1185">Reference proteome</keyword>
<reference evidence="3 4" key="1">
    <citation type="submission" date="2018-11" db="EMBL/GenBank/DDBJ databases">
        <authorList>
            <consortium name="Pathogen Informatics"/>
        </authorList>
    </citation>
    <scope>NUCLEOTIDE SEQUENCE [LARGE SCALE GENOMIC DNA]</scope>
</reference>
<dbReference type="Proteomes" id="UP000050761">
    <property type="component" value="Unassembled WGS sequence"/>
</dbReference>
<evidence type="ECO:0000256" key="2">
    <source>
        <dbReference type="ARBA" id="ARBA00022803"/>
    </source>
</evidence>
<evidence type="ECO:0000313" key="4">
    <source>
        <dbReference type="Proteomes" id="UP000050761"/>
    </source>
</evidence>